<organism evidence="3 4">
    <name type="scientific">Streptomyces axinellae</name>
    <dbReference type="NCBI Taxonomy" id="552788"/>
    <lineage>
        <taxon>Bacteria</taxon>
        <taxon>Bacillati</taxon>
        <taxon>Actinomycetota</taxon>
        <taxon>Actinomycetes</taxon>
        <taxon>Kitasatosporales</taxon>
        <taxon>Streptomycetaceae</taxon>
        <taxon>Streptomyces</taxon>
    </lineage>
</organism>
<dbReference type="EMBL" id="BAAARJ010000008">
    <property type="protein sequence ID" value="GAA2612841.1"/>
    <property type="molecule type" value="Genomic_DNA"/>
</dbReference>
<dbReference type="PANTHER" id="PTHR14237">
    <property type="entry name" value="MOLYBDOPTERIN COFACTOR SULFURASE MOSC"/>
    <property type="match status" value="1"/>
</dbReference>
<feature type="compositionally biased region" description="Basic and acidic residues" evidence="1">
    <location>
        <begin position="68"/>
        <end position="80"/>
    </location>
</feature>
<dbReference type="Gene3D" id="2.40.33.20">
    <property type="entry name" value="PK beta-barrel domain-like"/>
    <property type="match status" value="1"/>
</dbReference>
<dbReference type="SUPFAM" id="SSF50800">
    <property type="entry name" value="PK beta-barrel domain-like"/>
    <property type="match status" value="1"/>
</dbReference>
<dbReference type="PROSITE" id="PS51340">
    <property type="entry name" value="MOSC"/>
    <property type="match status" value="1"/>
</dbReference>
<dbReference type="Pfam" id="PF03476">
    <property type="entry name" value="MOSC_N"/>
    <property type="match status" value="1"/>
</dbReference>
<dbReference type="Proteomes" id="UP001501447">
    <property type="component" value="Unassembled WGS sequence"/>
</dbReference>
<dbReference type="InterPro" id="IPR005302">
    <property type="entry name" value="MoCF_Sase_C"/>
</dbReference>
<feature type="region of interest" description="Disordered" evidence="1">
    <location>
        <begin position="49"/>
        <end position="82"/>
    </location>
</feature>
<evidence type="ECO:0000259" key="2">
    <source>
        <dbReference type="PROSITE" id="PS51340"/>
    </source>
</evidence>
<comment type="caution">
    <text evidence="3">The sequence shown here is derived from an EMBL/GenBank/DDBJ whole genome shotgun (WGS) entry which is preliminary data.</text>
</comment>
<evidence type="ECO:0000313" key="4">
    <source>
        <dbReference type="Proteomes" id="UP001501447"/>
    </source>
</evidence>
<sequence>MFEQDALPRGVRLWLWLWLWRRLRLRRLGDGAGPFGGHVRLLLPARLCEPPTGQDAEPGPEQPGAGAREQETRAEEDKGRGGRMAQVVELAYYPVKGCGAAAVREAEMTRAGLAHDRAFMVITPEGVGRTQRRDPGLARVRPEVVRHGADREEALRLTAPGHGRADIPLTRSGPQREVEMLGSPFSGIDQGDEAAEWFSDLLAAPSRLVRVPPGHDRVTDGRTPGTSGYADSCAVHLLSLATLRELNARLGAEGEAPLPIDRFRPNIVVDGWEEEPHAEDRVRRVSIGDAELGYAKLALRCVVTTVEQRAGTRSGPEPLRMLARYRRATGGGVAFGSKFAVLRAGTLAVGDKTEVTDWAESEL</sequence>
<evidence type="ECO:0000256" key="1">
    <source>
        <dbReference type="SAM" id="MobiDB-lite"/>
    </source>
</evidence>
<dbReference type="InterPro" id="IPR011037">
    <property type="entry name" value="Pyrv_Knase-like_insert_dom_sf"/>
</dbReference>
<dbReference type="InterPro" id="IPR005303">
    <property type="entry name" value="MOCOS_middle"/>
</dbReference>
<gene>
    <name evidence="3" type="ORF">GCM10009863_28200</name>
</gene>
<name>A0ABP6CFY2_9ACTN</name>
<accession>A0ABP6CFY2</accession>
<dbReference type="SUPFAM" id="SSF141673">
    <property type="entry name" value="MOSC N-terminal domain-like"/>
    <property type="match status" value="1"/>
</dbReference>
<feature type="domain" description="MOSC" evidence="2">
    <location>
        <begin position="206"/>
        <end position="356"/>
    </location>
</feature>
<dbReference type="PANTHER" id="PTHR14237:SF19">
    <property type="entry name" value="MITOCHONDRIAL AMIDOXIME REDUCING COMPONENT 1"/>
    <property type="match status" value="1"/>
</dbReference>
<proteinExistence type="predicted"/>
<protein>
    <submittedName>
        <fullName evidence="3">MOSC N-terminal beta barrel domain-containing protein</fullName>
    </submittedName>
</protein>
<keyword evidence="4" id="KW-1185">Reference proteome</keyword>
<evidence type="ECO:0000313" key="3">
    <source>
        <dbReference type="EMBL" id="GAA2612841.1"/>
    </source>
</evidence>
<dbReference type="Pfam" id="PF03473">
    <property type="entry name" value="MOSC"/>
    <property type="match status" value="1"/>
</dbReference>
<reference evidence="4" key="1">
    <citation type="journal article" date="2019" name="Int. J. Syst. Evol. Microbiol.">
        <title>The Global Catalogue of Microorganisms (GCM) 10K type strain sequencing project: providing services to taxonomists for standard genome sequencing and annotation.</title>
        <authorList>
            <consortium name="The Broad Institute Genomics Platform"/>
            <consortium name="The Broad Institute Genome Sequencing Center for Infectious Disease"/>
            <person name="Wu L."/>
            <person name="Ma J."/>
        </authorList>
    </citation>
    <scope>NUCLEOTIDE SEQUENCE [LARGE SCALE GENOMIC DNA]</scope>
    <source>
        <strain evidence="4">JCM 16373</strain>
    </source>
</reference>